<sequence length="911" mass="103026">MADGVIARLMSGGRGARGARSFYEELRGRDNASDVDDHAGLLDEENLNQHFNDYDVENAEGLRLDESRTTVDGQIPRGRAQMSGRPPRLGATTHWGASHDDDGDNDVPASLLVEHYDRGAAPMGSPGKMRSQHAGPCAHPAPGLSKGRTHQQRPHADQDPPLPLHSNAAPSSILAGAITGNARKMAEWRWANITNLDSFMQDVYNYYRGSGIWCIVVERALHLIKVAFVAFLLTFLSQCVDFKKIPSNQKLSQVLVPQCTRNMSGLWNLGLWLFAFYFMWKSIQYVLDLRRLTHARDFYIHLLNIPDEDMQTITWQEVVARIMVLRDQNVRTTRTMTPLNQRWVLGSQSKERLDASDIANRLMRRENYMIAMINKDILDLTIPLPILRNRQLLSQTLEWTLMFSILDFVFDPRGQVNQEFLRSDRRGILSAKLRSRFIFAGVMILILSPFVAGYLIIVYFLEYYNEIQKNPSVLSARGYTPLAEWKFREFNELPHLFKRRLDMSHPFASHYIDQFPKAKTSMVAKTVSFIAGSIATILALISVFDPEMFLGFEITHDRTVLFYTAVFGAIWSVARGSVSEDNTVFDPEYALGNVVEYTHYQPEHWKDRWHSADVKAEFEQLYKLKLVIFVEEILSILTTPFVLFFSLPKSADRIIDFFREFTIHVDGLGYVCYFAEFDFKQGSKNQAAPATTVEGDVRDDYYSTKHGKMEASMYGFINNYARNPKHLPPAMRQQFHLPPIFPGITSPTLAGDLAASRMGHSQRARSKGPLPSRTPRAGAGVAEPSPMASILLDPRHQPPILPTNVGFVKTKRQFRGGNQGDDHMMEESMEADGKGTARNGQQTHDNESEDSRAGLDESAWQVSPTKDLSRENSRRSLDSVVGEEAGNGAGVVHMLYQFNQAHLNRRLGGVR</sequence>
<evidence type="ECO:0000256" key="9">
    <source>
        <dbReference type="ARBA" id="ARBA00022989"/>
    </source>
</evidence>
<dbReference type="GO" id="GO:0006869">
    <property type="term" value="P:lipid transport"/>
    <property type="evidence" value="ECO:0007669"/>
    <property type="project" value="UniProtKB-KW"/>
</dbReference>
<evidence type="ECO:0000256" key="14">
    <source>
        <dbReference type="ARBA" id="ARBA00023329"/>
    </source>
</evidence>
<feature type="transmembrane region" description="Helical" evidence="19">
    <location>
        <begin position="560"/>
        <end position="578"/>
    </location>
</feature>
<feature type="compositionally biased region" description="Basic and acidic residues" evidence="20">
    <location>
        <begin position="867"/>
        <end position="877"/>
    </location>
</feature>
<evidence type="ECO:0000256" key="19">
    <source>
        <dbReference type="RuleBase" id="RU364027"/>
    </source>
</evidence>
<comment type="similarity">
    <text evidence="5 19">Belongs to the ATG9 family.</text>
</comment>
<dbReference type="Proteomes" id="UP000433876">
    <property type="component" value="Unassembled WGS sequence"/>
</dbReference>
<feature type="transmembrane region" description="Helical" evidence="19">
    <location>
        <begin position="626"/>
        <end position="647"/>
    </location>
</feature>
<comment type="caution">
    <text evidence="21">The sequence shown here is derived from an EMBL/GenBank/DDBJ whole genome shotgun (WGS) entry which is preliminary data.</text>
</comment>
<comment type="function">
    <text evidence="19">Phospholipid scramblase involved in autophagy. Cycles between the preautophagosomal structure/phagophore assembly site (PAS) and the cytoplasmic vesicle pool and supplies membrane for the growing autophagosome. Lipid scramblase activity plays a key role in preautophagosomal structure/phagophore assembly by distributing the phospholipids that arrive through ATG2 from the cytoplasmic to the luminal leaflet of the bilayer, thereby driving autophagosomal membrane expansion.</text>
</comment>
<name>A0A8S8ZMS2_SORMA</name>
<comment type="catalytic activity">
    <reaction evidence="18">
        <text>a 1,2-diacyl-sn-glycero-3-phosphocholine(in) = a 1,2-diacyl-sn-glycero-3-phosphocholine(out)</text>
        <dbReference type="Rhea" id="RHEA:38571"/>
        <dbReference type="ChEBI" id="CHEBI:57643"/>
    </reaction>
</comment>
<dbReference type="EMBL" id="NMPR01000094">
    <property type="protein sequence ID" value="KAA8630789.1"/>
    <property type="molecule type" value="Genomic_DNA"/>
</dbReference>
<comment type="subcellular location">
    <subcellularLocation>
        <location evidence="1">Cytoplasmic vesicle membrane</location>
        <topology evidence="1">Multi-pass membrane protein</topology>
    </subcellularLocation>
    <subcellularLocation>
        <location evidence="2">Endoplasmic reticulum membrane</location>
        <topology evidence="2">Multi-pass membrane protein</topology>
    </subcellularLocation>
    <subcellularLocation>
        <location evidence="4">Golgi apparatus membrane</location>
        <topology evidence="4">Multi-pass membrane protein</topology>
    </subcellularLocation>
    <subcellularLocation>
        <location evidence="3 19">Preautophagosomal structure membrane</location>
        <topology evidence="3 19">Multi-pass membrane protein</topology>
    </subcellularLocation>
</comment>
<feature type="transmembrane region" description="Helical" evidence="19">
    <location>
        <begin position="526"/>
        <end position="544"/>
    </location>
</feature>
<protein>
    <recommendedName>
        <fullName evidence="6 19">Autophagy-related protein 9</fullName>
    </recommendedName>
</protein>
<keyword evidence="7 19" id="KW-0813">Transport</keyword>
<dbReference type="OMA" id="MMHYFFR"/>
<evidence type="ECO:0000313" key="22">
    <source>
        <dbReference type="Proteomes" id="UP000433876"/>
    </source>
</evidence>
<keyword evidence="14" id="KW-0968">Cytoplasmic vesicle</keyword>
<dbReference type="GO" id="GO:0030659">
    <property type="term" value="C:cytoplasmic vesicle membrane"/>
    <property type="evidence" value="ECO:0007669"/>
    <property type="project" value="UniProtKB-SubCell"/>
</dbReference>
<dbReference type="PANTHER" id="PTHR13038:SF10">
    <property type="entry name" value="AUTOPHAGY-RELATED PROTEIN 9"/>
    <property type="match status" value="1"/>
</dbReference>
<evidence type="ECO:0000256" key="13">
    <source>
        <dbReference type="ARBA" id="ARBA00023136"/>
    </source>
</evidence>
<feature type="compositionally biased region" description="Basic and acidic residues" evidence="20">
    <location>
        <begin position="844"/>
        <end position="855"/>
    </location>
</feature>
<feature type="region of interest" description="Disordered" evidence="20">
    <location>
        <begin position="754"/>
        <end position="880"/>
    </location>
</feature>
<keyword evidence="10 19" id="KW-0072">Autophagy</keyword>
<evidence type="ECO:0000256" key="15">
    <source>
        <dbReference type="ARBA" id="ARBA00024479"/>
    </source>
</evidence>
<evidence type="ECO:0000256" key="7">
    <source>
        <dbReference type="ARBA" id="ARBA00022448"/>
    </source>
</evidence>
<comment type="catalytic activity">
    <reaction evidence="15">
        <text>a 1,2-diacyl-sn-glycero-3-phospho-L-serine(in) = a 1,2-diacyl-sn-glycero-3-phospho-L-serine(out)</text>
        <dbReference type="Rhea" id="RHEA:38663"/>
        <dbReference type="ChEBI" id="CHEBI:57262"/>
    </reaction>
</comment>
<evidence type="ECO:0000256" key="2">
    <source>
        <dbReference type="ARBA" id="ARBA00004477"/>
    </source>
</evidence>
<evidence type="ECO:0000256" key="16">
    <source>
        <dbReference type="ARBA" id="ARBA00024615"/>
    </source>
</evidence>
<keyword evidence="8 19" id="KW-0812">Transmembrane</keyword>
<keyword evidence="11" id="KW-0333">Golgi apparatus</keyword>
<evidence type="ECO:0000256" key="3">
    <source>
        <dbReference type="ARBA" id="ARBA00004511"/>
    </source>
</evidence>
<evidence type="ECO:0000256" key="18">
    <source>
        <dbReference type="ARBA" id="ARBA00024631"/>
    </source>
</evidence>
<reference evidence="21 22" key="1">
    <citation type="submission" date="2017-07" db="EMBL/GenBank/DDBJ databases">
        <title>Genome sequence of the Sordaria macrospora wild type strain R19027.</title>
        <authorList>
            <person name="Nowrousian M."/>
            <person name="Teichert I."/>
            <person name="Kueck U."/>
        </authorList>
    </citation>
    <scope>NUCLEOTIDE SEQUENCE [LARGE SCALE GENOMIC DNA]</scope>
    <source>
        <strain evidence="21 22">R19027</strain>
        <tissue evidence="21">Mycelium</tissue>
    </source>
</reference>
<evidence type="ECO:0000256" key="1">
    <source>
        <dbReference type="ARBA" id="ARBA00004439"/>
    </source>
</evidence>
<evidence type="ECO:0000256" key="11">
    <source>
        <dbReference type="ARBA" id="ARBA00023034"/>
    </source>
</evidence>
<evidence type="ECO:0000313" key="21">
    <source>
        <dbReference type="EMBL" id="KAA8630789.1"/>
    </source>
</evidence>
<dbReference type="PANTHER" id="PTHR13038">
    <property type="entry name" value="APG9 AUTOPHAGY 9"/>
    <property type="match status" value="1"/>
</dbReference>
<evidence type="ECO:0000256" key="12">
    <source>
        <dbReference type="ARBA" id="ARBA00023055"/>
    </source>
</evidence>
<dbReference type="Pfam" id="PF04109">
    <property type="entry name" value="ATG9"/>
    <property type="match status" value="1"/>
</dbReference>
<dbReference type="GO" id="GO:0034045">
    <property type="term" value="C:phagophore assembly site membrane"/>
    <property type="evidence" value="ECO:0007669"/>
    <property type="project" value="UniProtKB-SubCell"/>
</dbReference>
<feature type="region of interest" description="Disordered" evidence="20">
    <location>
        <begin position="68"/>
        <end position="166"/>
    </location>
</feature>
<comment type="catalytic activity">
    <reaction evidence="17">
        <text>a 1,2-diacyl-sn-glycero-3-phospho-(1D-myo-inositol-3-phosphate)(in) = a 1,2-diacyl-sn-glycero-3-phospho-(1D-myo-inositol-3-phosphate)(out)</text>
        <dbReference type="Rhea" id="RHEA:67920"/>
        <dbReference type="ChEBI" id="CHEBI:58088"/>
    </reaction>
</comment>
<keyword evidence="13 19" id="KW-0472">Membrane</keyword>
<gene>
    <name evidence="21" type="ORF">SMACR_08312</name>
</gene>
<dbReference type="VEuPathDB" id="FungiDB:SMAC_08312"/>
<evidence type="ECO:0000256" key="17">
    <source>
        <dbReference type="ARBA" id="ARBA00024621"/>
    </source>
</evidence>
<evidence type="ECO:0000256" key="6">
    <source>
        <dbReference type="ARBA" id="ARBA00018074"/>
    </source>
</evidence>
<keyword evidence="12 19" id="KW-0445">Lipid transport</keyword>
<evidence type="ECO:0000256" key="20">
    <source>
        <dbReference type="SAM" id="MobiDB-lite"/>
    </source>
</evidence>
<dbReference type="GO" id="GO:0061709">
    <property type="term" value="P:reticulophagy"/>
    <property type="evidence" value="ECO:0007669"/>
    <property type="project" value="TreeGrafter"/>
</dbReference>
<organism evidence="21 22">
    <name type="scientific">Sordaria macrospora</name>
    <dbReference type="NCBI Taxonomy" id="5147"/>
    <lineage>
        <taxon>Eukaryota</taxon>
        <taxon>Fungi</taxon>
        <taxon>Dikarya</taxon>
        <taxon>Ascomycota</taxon>
        <taxon>Pezizomycotina</taxon>
        <taxon>Sordariomycetes</taxon>
        <taxon>Sordariomycetidae</taxon>
        <taxon>Sordariales</taxon>
        <taxon>Sordariaceae</taxon>
        <taxon>Sordaria</taxon>
    </lineage>
</organism>
<keyword evidence="9 19" id="KW-1133">Transmembrane helix</keyword>
<dbReference type="InterPro" id="IPR007241">
    <property type="entry name" value="Autophagy-rel_prot_9"/>
</dbReference>
<accession>A0A8S8ZMS2</accession>
<dbReference type="GO" id="GO:0000422">
    <property type="term" value="P:autophagy of mitochondrion"/>
    <property type="evidence" value="ECO:0007669"/>
    <property type="project" value="TreeGrafter"/>
</dbReference>
<evidence type="ECO:0000256" key="10">
    <source>
        <dbReference type="ARBA" id="ARBA00023006"/>
    </source>
</evidence>
<dbReference type="GO" id="GO:0000139">
    <property type="term" value="C:Golgi membrane"/>
    <property type="evidence" value="ECO:0007669"/>
    <property type="project" value="UniProtKB-SubCell"/>
</dbReference>
<feature type="transmembrane region" description="Helical" evidence="19">
    <location>
        <begin position="437"/>
        <end position="461"/>
    </location>
</feature>
<dbReference type="GO" id="GO:0005789">
    <property type="term" value="C:endoplasmic reticulum membrane"/>
    <property type="evidence" value="ECO:0007669"/>
    <property type="project" value="UniProtKB-SubCell"/>
</dbReference>
<comment type="catalytic activity">
    <reaction evidence="16">
        <text>a 1,2-diacyl-sn-glycero-3-phosphoethanolamine(in) = a 1,2-diacyl-sn-glycero-3-phosphoethanolamine(out)</text>
        <dbReference type="Rhea" id="RHEA:38895"/>
        <dbReference type="ChEBI" id="CHEBI:64612"/>
    </reaction>
</comment>
<evidence type="ECO:0000256" key="8">
    <source>
        <dbReference type="ARBA" id="ARBA00022692"/>
    </source>
</evidence>
<comment type="caution">
    <text evidence="19">Lacks conserved residue(s) required for the propagation of feature annotation.</text>
</comment>
<dbReference type="GO" id="GO:0034727">
    <property type="term" value="P:piecemeal microautophagy of the nucleus"/>
    <property type="evidence" value="ECO:0007669"/>
    <property type="project" value="TreeGrafter"/>
</dbReference>
<evidence type="ECO:0000256" key="4">
    <source>
        <dbReference type="ARBA" id="ARBA00004653"/>
    </source>
</evidence>
<dbReference type="GO" id="GO:0034497">
    <property type="term" value="P:protein localization to phagophore assembly site"/>
    <property type="evidence" value="ECO:0007669"/>
    <property type="project" value="TreeGrafter"/>
</dbReference>
<proteinExistence type="inferred from homology"/>
<dbReference type="AlphaFoldDB" id="A0A8S8ZMS2"/>
<feature type="compositionally biased region" description="Basic and acidic residues" evidence="20">
    <location>
        <begin position="820"/>
        <end position="835"/>
    </location>
</feature>
<dbReference type="GO" id="GO:0005776">
    <property type="term" value="C:autophagosome"/>
    <property type="evidence" value="ECO:0007669"/>
    <property type="project" value="TreeGrafter"/>
</dbReference>
<evidence type="ECO:0000256" key="5">
    <source>
        <dbReference type="ARBA" id="ARBA00006185"/>
    </source>
</evidence>